<dbReference type="RefSeq" id="WP_092457022.1">
    <property type="nucleotide sequence ID" value="NZ_FOJI01000019.1"/>
</dbReference>
<dbReference type="Pfam" id="PF00582">
    <property type="entry name" value="Usp"/>
    <property type="match status" value="1"/>
</dbReference>
<dbReference type="InterPro" id="IPR014729">
    <property type="entry name" value="Rossmann-like_a/b/a_fold"/>
</dbReference>
<dbReference type="OrthoDB" id="9794782at2"/>
<keyword evidence="4" id="KW-1185">Reference proteome</keyword>
<gene>
    <name evidence="3" type="ORF">SAMN05421659_11910</name>
</gene>
<dbReference type="CDD" id="cd00293">
    <property type="entry name" value="USP-like"/>
    <property type="match status" value="1"/>
</dbReference>
<dbReference type="Gene3D" id="3.40.50.620">
    <property type="entry name" value="HUPs"/>
    <property type="match status" value="1"/>
</dbReference>
<protein>
    <submittedName>
        <fullName evidence="3">Nucleotide-binding universal stress protein, UspA family</fullName>
    </submittedName>
</protein>
<dbReference type="EMBL" id="FOJI01000019">
    <property type="protein sequence ID" value="SEW42333.1"/>
    <property type="molecule type" value="Genomic_DNA"/>
</dbReference>
<evidence type="ECO:0000256" key="1">
    <source>
        <dbReference type="ARBA" id="ARBA00008791"/>
    </source>
</evidence>
<dbReference type="PANTHER" id="PTHR46268:SF6">
    <property type="entry name" value="UNIVERSAL STRESS PROTEIN UP12"/>
    <property type="match status" value="1"/>
</dbReference>
<dbReference type="AlphaFoldDB" id="A0A1I0RNZ1"/>
<organism evidence="3 4">
    <name type="scientific">[Clostridium] fimetarium</name>
    <dbReference type="NCBI Taxonomy" id="99656"/>
    <lineage>
        <taxon>Bacteria</taxon>
        <taxon>Bacillati</taxon>
        <taxon>Bacillota</taxon>
        <taxon>Clostridia</taxon>
        <taxon>Lachnospirales</taxon>
        <taxon>Lachnospiraceae</taxon>
    </lineage>
</organism>
<dbReference type="STRING" id="99656.SAMN05421659_11910"/>
<proteinExistence type="inferred from homology"/>
<evidence type="ECO:0000313" key="3">
    <source>
        <dbReference type="EMBL" id="SEW42333.1"/>
    </source>
</evidence>
<name>A0A1I0RNZ1_9FIRM</name>
<comment type="similarity">
    <text evidence="1">Belongs to the universal stress protein A family.</text>
</comment>
<dbReference type="Proteomes" id="UP000199701">
    <property type="component" value="Unassembled WGS sequence"/>
</dbReference>
<evidence type="ECO:0000259" key="2">
    <source>
        <dbReference type="Pfam" id="PF00582"/>
    </source>
</evidence>
<dbReference type="SUPFAM" id="SSF52402">
    <property type="entry name" value="Adenine nucleotide alpha hydrolases-like"/>
    <property type="match status" value="1"/>
</dbReference>
<sequence>MKLLVPVDGSSRSINTVKKSIKIAKEYDYSIKLIMVIDPHDITNQKRYSKRWHQVDGSIISGKNEITESLEVRAMYMLNEIVESLRIYDIDIEKEVLIGKLVTKILEAAEKENFDLIVMDNRGMSKFKWLFSCLAINKVLSKSPCPVLVVSQ</sequence>
<evidence type="ECO:0000313" key="4">
    <source>
        <dbReference type="Proteomes" id="UP000199701"/>
    </source>
</evidence>
<reference evidence="3 4" key="1">
    <citation type="submission" date="2016-10" db="EMBL/GenBank/DDBJ databases">
        <authorList>
            <person name="de Groot N.N."/>
        </authorList>
    </citation>
    <scope>NUCLEOTIDE SEQUENCE [LARGE SCALE GENOMIC DNA]</scope>
    <source>
        <strain evidence="3 4">DSM 9179</strain>
    </source>
</reference>
<accession>A0A1I0RNZ1</accession>
<dbReference type="InterPro" id="IPR006016">
    <property type="entry name" value="UspA"/>
</dbReference>
<feature type="domain" description="UspA" evidence="2">
    <location>
        <begin position="2"/>
        <end position="150"/>
    </location>
</feature>
<dbReference type="PANTHER" id="PTHR46268">
    <property type="entry name" value="STRESS RESPONSE PROTEIN NHAX"/>
    <property type="match status" value="1"/>
</dbReference>